<dbReference type="AlphaFoldDB" id="A0A3S5A8M7"/>
<dbReference type="EMBL" id="CAAALY010033935">
    <property type="protein sequence ID" value="VEL17722.1"/>
    <property type="molecule type" value="Genomic_DNA"/>
</dbReference>
<evidence type="ECO:0000313" key="1">
    <source>
        <dbReference type="EMBL" id="VEL17722.1"/>
    </source>
</evidence>
<dbReference type="Proteomes" id="UP000784294">
    <property type="component" value="Unassembled WGS sequence"/>
</dbReference>
<keyword evidence="2" id="KW-1185">Reference proteome</keyword>
<accession>A0A3S5A8M7</accession>
<sequence>MGDAASKVAASTRYHFVEISSDGLRARFIPRPLLLQAMEYSTADSVSCLLENGARLDELYSGEFHIFQSSTDSFSIPIGKLFLSRMDWSKVSN</sequence>
<reference evidence="1" key="1">
    <citation type="submission" date="2018-11" db="EMBL/GenBank/DDBJ databases">
        <authorList>
            <consortium name="Pathogen Informatics"/>
        </authorList>
    </citation>
    <scope>NUCLEOTIDE SEQUENCE</scope>
</reference>
<organism evidence="1 2">
    <name type="scientific">Protopolystoma xenopodis</name>
    <dbReference type="NCBI Taxonomy" id="117903"/>
    <lineage>
        <taxon>Eukaryota</taxon>
        <taxon>Metazoa</taxon>
        <taxon>Spiralia</taxon>
        <taxon>Lophotrochozoa</taxon>
        <taxon>Platyhelminthes</taxon>
        <taxon>Monogenea</taxon>
        <taxon>Polyopisthocotylea</taxon>
        <taxon>Polystomatidea</taxon>
        <taxon>Polystomatidae</taxon>
        <taxon>Protopolystoma</taxon>
    </lineage>
</organism>
<comment type="caution">
    <text evidence="1">The sequence shown here is derived from an EMBL/GenBank/DDBJ whole genome shotgun (WGS) entry which is preliminary data.</text>
</comment>
<dbReference type="OrthoDB" id="432281at2759"/>
<proteinExistence type="predicted"/>
<gene>
    <name evidence="1" type="ORF">PXEA_LOCUS11162</name>
</gene>
<name>A0A3S5A8M7_9PLAT</name>
<protein>
    <submittedName>
        <fullName evidence="1">Uncharacterized protein</fullName>
    </submittedName>
</protein>
<evidence type="ECO:0000313" key="2">
    <source>
        <dbReference type="Proteomes" id="UP000784294"/>
    </source>
</evidence>